<feature type="transmembrane region" description="Helical" evidence="11">
    <location>
        <begin position="115"/>
        <end position="140"/>
    </location>
</feature>
<feature type="transmembrane region" description="Helical" evidence="11">
    <location>
        <begin position="6"/>
        <end position="21"/>
    </location>
</feature>
<evidence type="ECO:0000256" key="2">
    <source>
        <dbReference type="ARBA" id="ARBA00006434"/>
    </source>
</evidence>
<evidence type="ECO:0000313" key="13">
    <source>
        <dbReference type="Proteomes" id="UP001589858"/>
    </source>
</evidence>
<evidence type="ECO:0000256" key="4">
    <source>
        <dbReference type="ARBA" id="ARBA00022475"/>
    </source>
</evidence>
<evidence type="ECO:0000256" key="10">
    <source>
        <dbReference type="RuleBase" id="RU362091"/>
    </source>
</evidence>
<keyword evidence="9" id="KW-0739">Sodium transport</keyword>
<dbReference type="Gene3D" id="1.20.1730.10">
    <property type="entry name" value="Sodium/glucose cotransporter"/>
    <property type="match status" value="1"/>
</dbReference>
<dbReference type="PANTHER" id="PTHR48086:SF7">
    <property type="entry name" value="SODIUM-SOLUTE SYMPORTER-RELATED"/>
    <property type="match status" value="1"/>
</dbReference>
<keyword evidence="13" id="KW-1185">Reference proteome</keyword>
<feature type="transmembrane region" description="Helical" evidence="11">
    <location>
        <begin position="352"/>
        <end position="371"/>
    </location>
</feature>
<keyword evidence="4" id="KW-1003">Cell membrane</keyword>
<feature type="transmembrane region" description="Helical" evidence="11">
    <location>
        <begin position="258"/>
        <end position="286"/>
    </location>
</feature>
<evidence type="ECO:0000256" key="7">
    <source>
        <dbReference type="ARBA" id="ARBA00022989"/>
    </source>
</evidence>
<protein>
    <submittedName>
        <fullName evidence="12">Sodium:solute symporter</fullName>
    </submittedName>
</protein>
<keyword evidence="8 11" id="KW-0472">Membrane</keyword>
<feature type="transmembrane region" description="Helical" evidence="11">
    <location>
        <begin position="176"/>
        <end position="195"/>
    </location>
</feature>
<accession>A0ABV6SER6</accession>
<gene>
    <name evidence="12" type="ORF">ACFFF8_24490</name>
</gene>
<dbReference type="InterPro" id="IPR018212">
    <property type="entry name" value="Na/solute_symporter_CS"/>
</dbReference>
<sequence length="486" mass="49197">MADLIVIIVYFLVILAVGLFARRMIRTEQDFVVAGRRLGPLLYGGTLCAVVLGGASTIGGVGLGYVYGLSGMWLVFAIGCGVMVLSICFAGTIRRLRVYTVGEMLELRYGAGARTLSGVIMALYTLLICVVSTIACGALLSASFGIGTVPAMILGGAVVLAYATAGGMWSVTLTDIVQFVITTVGIFLVVLPAAIMKAGGVTAMKAALPPSAFSLTAVGADAILAYFVTFSLGLLIGQDIWQRVGTARSARVARVAGAASALYCMGYAAAGAAIGMAGKVILPHVVSRDAVFSAVVHAVLPQGASGLVIAAALAAIMSTSSGALIASATVLREDVWPGAKAGVGGGEADMGTMRLHLLGLGGAAILCAALMRDVLAALTIAYAVLVGGLAVAILGGIVWRRANIQGAVVSIVVGSLTTLGTMAYLEDIYASLPILLGLGSSTAAFVCASLLFPACHPSIGARWHARLKGAEPNAGILQSSSGAQND</sequence>
<dbReference type="RefSeq" id="WP_267225085.1">
    <property type="nucleotide sequence ID" value="NZ_JAPCWC010000057.1"/>
</dbReference>
<evidence type="ECO:0000256" key="11">
    <source>
        <dbReference type="SAM" id="Phobius"/>
    </source>
</evidence>
<evidence type="ECO:0000256" key="1">
    <source>
        <dbReference type="ARBA" id="ARBA00004141"/>
    </source>
</evidence>
<evidence type="ECO:0000256" key="6">
    <source>
        <dbReference type="ARBA" id="ARBA00022847"/>
    </source>
</evidence>
<dbReference type="InterPro" id="IPR038377">
    <property type="entry name" value="Na/Glc_symporter_sf"/>
</dbReference>
<evidence type="ECO:0000256" key="8">
    <source>
        <dbReference type="ARBA" id="ARBA00023136"/>
    </source>
</evidence>
<proteinExistence type="inferred from homology"/>
<dbReference type="PROSITE" id="PS00457">
    <property type="entry name" value="NA_SOLUT_SYMP_2"/>
    <property type="match status" value="1"/>
</dbReference>
<evidence type="ECO:0000256" key="3">
    <source>
        <dbReference type="ARBA" id="ARBA00022448"/>
    </source>
</evidence>
<comment type="caution">
    <text evidence="12">The sequence shown here is derived from an EMBL/GenBank/DDBJ whole genome shotgun (WGS) entry which is preliminary data.</text>
</comment>
<feature type="transmembrane region" description="Helical" evidence="11">
    <location>
        <begin position="306"/>
        <end position="331"/>
    </location>
</feature>
<comment type="subcellular location">
    <subcellularLocation>
        <location evidence="1">Membrane</location>
        <topology evidence="1">Multi-pass membrane protein</topology>
    </subcellularLocation>
</comment>
<comment type="similarity">
    <text evidence="2 10">Belongs to the sodium:solute symporter (SSF) (TC 2.A.21) family.</text>
</comment>
<dbReference type="PROSITE" id="PS50283">
    <property type="entry name" value="NA_SOLUT_SYMP_3"/>
    <property type="match status" value="1"/>
</dbReference>
<keyword evidence="9" id="KW-0915">Sodium</keyword>
<keyword evidence="6" id="KW-0769">Symport</keyword>
<keyword evidence="3" id="KW-0813">Transport</keyword>
<feature type="transmembrane region" description="Helical" evidence="11">
    <location>
        <begin position="215"/>
        <end position="237"/>
    </location>
</feature>
<keyword evidence="7 11" id="KW-1133">Transmembrane helix</keyword>
<feature type="transmembrane region" description="Helical" evidence="11">
    <location>
        <begin position="406"/>
        <end position="425"/>
    </location>
</feature>
<organism evidence="12 13">
    <name type="scientific">Novosphingobium clariflavum</name>
    <dbReference type="NCBI Taxonomy" id="2029884"/>
    <lineage>
        <taxon>Bacteria</taxon>
        <taxon>Pseudomonadati</taxon>
        <taxon>Pseudomonadota</taxon>
        <taxon>Alphaproteobacteria</taxon>
        <taxon>Sphingomonadales</taxon>
        <taxon>Sphingomonadaceae</taxon>
        <taxon>Novosphingobium</taxon>
    </lineage>
</organism>
<evidence type="ECO:0000256" key="5">
    <source>
        <dbReference type="ARBA" id="ARBA00022692"/>
    </source>
</evidence>
<dbReference type="EMBL" id="JBHLTM010000093">
    <property type="protein sequence ID" value="MFC0687752.1"/>
    <property type="molecule type" value="Genomic_DNA"/>
</dbReference>
<keyword evidence="9" id="KW-0406">Ion transport</keyword>
<feature type="transmembrane region" description="Helical" evidence="11">
    <location>
        <begin position="41"/>
        <end position="67"/>
    </location>
</feature>
<evidence type="ECO:0000256" key="9">
    <source>
        <dbReference type="ARBA" id="ARBA00023201"/>
    </source>
</evidence>
<feature type="transmembrane region" description="Helical" evidence="11">
    <location>
        <begin position="377"/>
        <end position="399"/>
    </location>
</feature>
<reference evidence="12 13" key="1">
    <citation type="submission" date="2024-09" db="EMBL/GenBank/DDBJ databases">
        <authorList>
            <person name="Sun Q."/>
            <person name="Mori K."/>
        </authorList>
    </citation>
    <scope>NUCLEOTIDE SEQUENCE [LARGE SCALE GENOMIC DNA]</scope>
    <source>
        <strain evidence="12 13">CICC 11035S</strain>
    </source>
</reference>
<dbReference type="PANTHER" id="PTHR48086">
    <property type="entry name" value="SODIUM/PROLINE SYMPORTER-RELATED"/>
    <property type="match status" value="1"/>
</dbReference>
<name>A0ABV6SER6_9SPHN</name>
<dbReference type="InterPro" id="IPR050277">
    <property type="entry name" value="Sodium:Solute_Symporter"/>
</dbReference>
<evidence type="ECO:0000313" key="12">
    <source>
        <dbReference type="EMBL" id="MFC0687752.1"/>
    </source>
</evidence>
<dbReference type="Pfam" id="PF00474">
    <property type="entry name" value="SSF"/>
    <property type="match status" value="1"/>
</dbReference>
<keyword evidence="5 11" id="KW-0812">Transmembrane</keyword>
<feature type="transmembrane region" description="Helical" evidence="11">
    <location>
        <begin position="431"/>
        <end position="452"/>
    </location>
</feature>
<dbReference type="Proteomes" id="UP001589858">
    <property type="component" value="Unassembled WGS sequence"/>
</dbReference>
<dbReference type="InterPro" id="IPR001734">
    <property type="entry name" value="Na/solute_symporter"/>
</dbReference>
<feature type="transmembrane region" description="Helical" evidence="11">
    <location>
        <begin position="146"/>
        <end position="164"/>
    </location>
</feature>
<feature type="transmembrane region" description="Helical" evidence="11">
    <location>
        <begin position="73"/>
        <end position="94"/>
    </location>
</feature>